<dbReference type="CDD" id="cd19946">
    <property type="entry name" value="GlpA-like_Fer2_BFD-like"/>
    <property type="match status" value="1"/>
</dbReference>
<dbReference type="Pfam" id="PF07992">
    <property type="entry name" value="Pyr_redox_2"/>
    <property type="match status" value="1"/>
</dbReference>
<feature type="domain" description="FAD/NAD(P)-binding" evidence="3">
    <location>
        <begin position="28"/>
        <end position="333"/>
    </location>
</feature>
<reference evidence="5" key="2">
    <citation type="submission" date="2021-06" db="EMBL/GenBank/DDBJ databases">
        <authorList>
            <person name="Rogers T.H."/>
            <person name="Ramsay J.P."/>
            <person name="Wang P."/>
            <person name="Terpolilli J."/>
        </authorList>
    </citation>
    <scope>NUCLEOTIDE SEQUENCE [LARGE SCALE GENOMIC DNA]</scope>
    <source>
        <strain evidence="5">WSM5005</strain>
    </source>
</reference>
<keyword evidence="6" id="KW-1185">Reference proteome</keyword>
<dbReference type="STRING" id="754502.BJG93_24960"/>
<evidence type="ECO:0000256" key="2">
    <source>
        <dbReference type="SAM" id="MobiDB-lite"/>
    </source>
</evidence>
<dbReference type="EMBL" id="CP017562">
    <property type="protein sequence ID" value="APA88585.1"/>
    <property type="molecule type" value="Genomic_DNA"/>
</dbReference>
<dbReference type="Gene3D" id="3.50.50.60">
    <property type="entry name" value="FAD/NAD(P)-binding domain"/>
    <property type="match status" value="2"/>
</dbReference>
<reference evidence="5" key="1">
    <citation type="submission" date="2016-09" db="EMBL/GenBank/DDBJ databases">
        <title>The Complete Genome of Burkholderia sprentiae wsm5005.</title>
        <authorList>
            <person name="De Meyer S."/>
            <person name="Wang P."/>
            <person name="Terpolilli J."/>
        </authorList>
    </citation>
    <scope>NUCLEOTIDE SEQUENCE [LARGE SCALE GENOMIC DNA]</scope>
    <source>
        <strain evidence="5">WSM5005</strain>
    </source>
</reference>
<keyword evidence="1" id="KW-0560">Oxidoreductase</keyword>
<dbReference type="InterPro" id="IPR036188">
    <property type="entry name" value="FAD/NAD-bd_sf"/>
</dbReference>
<dbReference type="PRINTS" id="PR00411">
    <property type="entry name" value="PNDRDTASEI"/>
</dbReference>
<feature type="domain" description="SoxA A3" evidence="4">
    <location>
        <begin position="449"/>
        <end position="505"/>
    </location>
</feature>
<evidence type="ECO:0000259" key="3">
    <source>
        <dbReference type="Pfam" id="PF07992"/>
    </source>
</evidence>
<accession>A0A1L1PLY2</accession>
<dbReference type="Pfam" id="PF17806">
    <property type="entry name" value="SO_alpha_A3"/>
    <property type="match status" value="1"/>
</dbReference>
<dbReference type="InterPro" id="IPR051691">
    <property type="entry name" value="Metab_Enz_Cyan_OpOx_G3PDH"/>
</dbReference>
<feature type="region of interest" description="Disordered" evidence="2">
    <location>
        <begin position="362"/>
        <end position="381"/>
    </location>
</feature>
<dbReference type="KEGG" id="pspw:BJG93_24960"/>
<dbReference type="Proteomes" id="UP000179860">
    <property type="component" value="Chromosome 2"/>
</dbReference>
<dbReference type="InterPro" id="IPR023753">
    <property type="entry name" value="FAD/NAD-binding_dom"/>
</dbReference>
<evidence type="ECO:0000259" key="4">
    <source>
        <dbReference type="Pfam" id="PF17806"/>
    </source>
</evidence>
<dbReference type="AlphaFoldDB" id="A0A1L1PLY2"/>
<dbReference type="RefSeq" id="WP_071336632.1">
    <property type="nucleotide sequence ID" value="NZ_CP017562.2"/>
</dbReference>
<protein>
    <submittedName>
        <fullName evidence="5">FAD-dependent oxidoreductase</fullName>
    </submittedName>
</protein>
<dbReference type="InterPro" id="IPR041117">
    <property type="entry name" value="SoxA_A3"/>
</dbReference>
<proteinExistence type="predicted"/>
<sequence length="550" mass="57645">MDTDALSTPFYDPASVAGKAPPIGESTDLLIVGAGPAGIAAALEAAGRAIRVTLVDENPVPIETMAEDVPLHFGSRMGAAAGNANAMLETMLEARPELGDALEAGIDVKLGTAVWGLFPHGPASAWIDTHVAGLADAEHTWLLQFRQVIVAAGRRDMGLAFDGWQRPGVMGASAAWRLAMLYGTLDARRAVLVGSDTDALNVAVDLMSRGVRIVAVIEQAGQIVGDAALAARLEASGARLLTRHVVRHAHGDAYGVRSITVTSIAAATPDGAPTTFGCDTVLLGIAALPSIELLEAAGCATAFDAARGGHVARVDAMQRTSLPFAYAAGDCAGVWAAKSRDEAIARDEGRRAALTALSTFKEAPSRADAPPARQPEAPAHDIARSRVDWVRASVVGAAGEPFVCQCEEVTAREILDVRPPRYLNWQPAGARHDTRGVAGLARSGPPNPDAVKRLTRACMGPCQGRRCREQVAALLAIGYGCALPQIPLATFRAPVRPLALGQLAAVAEAPATGAHWDSWFGMASQWVPFWRVDPFHRASTRQQGEPVASE</sequence>
<dbReference type="InterPro" id="IPR041854">
    <property type="entry name" value="BFD-like_2Fe2S-bd_dom_sf"/>
</dbReference>
<dbReference type="SUPFAM" id="SSF51905">
    <property type="entry name" value="FAD/NAD(P)-binding domain"/>
    <property type="match status" value="1"/>
</dbReference>
<evidence type="ECO:0000313" key="5">
    <source>
        <dbReference type="EMBL" id="APA88585.1"/>
    </source>
</evidence>
<gene>
    <name evidence="5" type="ORF">BJG93_24960</name>
</gene>
<organism evidence="5 6">
    <name type="scientific">Paraburkholderia sprentiae WSM5005</name>
    <dbReference type="NCBI Taxonomy" id="754502"/>
    <lineage>
        <taxon>Bacteria</taxon>
        <taxon>Pseudomonadati</taxon>
        <taxon>Pseudomonadota</taxon>
        <taxon>Betaproteobacteria</taxon>
        <taxon>Burkholderiales</taxon>
        <taxon>Burkholderiaceae</taxon>
        <taxon>Paraburkholderia</taxon>
    </lineage>
</organism>
<dbReference type="PANTHER" id="PTHR42949">
    <property type="entry name" value="ANAEROBIC GLYCEROL-3-PHOSPHATE DEHYDROGENASE SUBUNIT B"/>
    <property type="match status" value="1"/>
</dbReference>
<dbReference type="PANTHER" id="PTHR42949:SF3">
    <property type="entry name" value="ANAEROBIC GLYCEROL-3-PHOSPHATE DEHYDROGENASE SUBUNIT B"/>
    <property type="match status" value="1"/>
</dbReference>
<evidence type="ECO:0000313" key="6">
    <source>
        <dbReference type="Proteomes" id="UP000179860"/>
    </source>
</evidence>
<name>A0A1L1PLY2_9BURK</name>
<dbReference type="PRINTS" id="PR00368">
    <property type="entry name" value="FADPNR"/>
</dbReference>
<evidence type="ECO:0000256" key="1">
    <source>
        <dbReference type="ARBA" id="ARBA00023002"/>
    </source>
</evidence>
<dbReference type="Gene3D" id="1.10.10.1100">
    <property type="entry name" value="BFD-like [2Fe-2S]-binding domain"/>
    <property type="match status" value="1"/>
</dbReference>
<dbReference type="GO" id="GO:0016491">
    <property type="term" value="F:oxidoreductase activity"/>
    <property type="evidence" value="ECO:0007669"/>
    <property type="project" value="UniProtKB-KW"/>
</dbReference>